<feature type="region of interest" description="Disordered" evidence="2">
    <location>
        <begin position="1"/>
        <end position="26"/>
    </location>
</feature>
<sequence length="574" mass="64620">MSGNNRTDSNLFAKANDDTNNKGKSIKERISNTDKFINFFKNSKPDTNTQTDKITSLESINKVQAEKIISLEQKLSAVENQLDNMNSKKLDLEQAVAKLTTCLPGGSQVIINRVQKRTKEVETSLAACEKALQSRNLYVQELEARNKTLTAEMNVKKVPETSNTQHQEIAGKDDLIRSLQDDKKNLKAEVESVQAKFDKLENEYLALEVEAGLFDKEEEIQGLKYRLNKIENVSRKSTSRIKHLEVELTRANDEKETWRKMHEIAKESNLIKYDKLNHNKTKQELAHIKEQLVKSAADYTVSQGKLEKLQRAFRDLKSESNKIQQNRDELQQRVDNLTRSKAHNPATISFSEQNTTDINPALATKIRNLKASNLIYKDENKFLKEQVRKLTMTLSKNQNLDDLLKSGSSEDEISNIVDYTHDESPAELKSKRPLSVSSRYPTDSGMIPSHTAQPTSLLNTPSSHQTPKLSEPSVNPARVRNVALANPTVATTMQQGPAQTASGLYPLSPAQLLPARPANLAVVPKGKKKVSRLNKFINSRNPSKVMDSRPIILPVHDRPPTAEERVAKKTKVDM</sequence>
<gene>
    <name evidence="3" type="ORF">INT47_005375</name>
</gene>
<feature type="compositionally biased region" description="Basic and acidic residues" evidence="2">
    <location>
        <begin position="420"/>
        <end position="430"/>
    </location>
</feature>
<dbReference type="EMBL" id="JAEPRD010000155">
    <property type="protein sequence ID" value="KAG2196039.1"/>
    <property type="molecule type" value="Genomic_DNA"/>
</dbReference>
<keyword evidence="4" id="KW-1185">Reference proteome</keyword>
<accession>A0A8H7QPI0</accession>
<feature type="coiled-coil region" evidence="1">
    <location>
        <begin position="169"/>
        <end position="210"/>
    </location>
</feature>
<protein>
    <submittedName>
        <fullName evidence="3">Uncharacterized protein</fullName>
    </submittedName>
</protein>
<feature type="compositionally biased region" description="Basic and acidic residues" evidence="2">
    <location>
        <begin position="555"/>
        <end position="574"/>
    </location>
</feature>
<comment type="caution">
    <text evidence="3">The sequence shown here is derived from an EMBL/GenBank/DDBJ whole genome shotgun (WGS) entry which is preliminary data.</text>
</comment>
<reference evidence="3" key="1">
    <citation type="submission" date="2020-12" db="EMBL/GenBank/DDBJ databases">
        <title>Metabolic potential, ecology and presence of endohyphal bacteria is reflected in genomic diversity of Mucoromycotina.</title>
        <authorList>
            <person name="Muszewska A."/>
            <person name="Okrasinska A."/>
            <person name="Steczkiewicz K."/>
            <person name="Drgas O."/>
            <person name="Orlowska M."/>
            <person name="Perlinska-Lenart U."/>
            <person name="Aleksandrzak-Piekarczyk T."/>
            <person name="Szatraj K."/>
            <person name="Zielenkiewicz U."/>
            <person name="Pilsyk S."/>
            <person name="Malc E."/>
            <person name="Mieczkowski P."/>
            <person name="Kruszewska J.S."/>
            <person name="Biernat P."/>
            <person name="Pawlowska J."/>
        </authorList>
    </citation>
    <scope>NUCLEOTIDE SEQUENCE</scope>
    <source>
        <strain evidence="3">WA0000017839</strain>
    </source>
</reference>
<evidence type="ECO:0000256" key="1">
    <source>
        <dbReference type="SAM" id="Coils"/>
    </source>
</evidence>
<dbReference type="Proteomes" id="UP000603453">
    <property type="component" value="Unassembled WGS sequence"/>
</dbReference>
<feature type="region of interest" description="Disordered" evidence="2">
    <location>
        <begin position="553"/>
        <end position="574"/>
    </location>
</feature>
<evidence type="ECO:0000313" key="4">
    <source>
        <dbReference type="Proteomes" id="UP000603453"/>
    </source>
</evidence>
<keyword evidence="1" id="KW-0175">Coiled coil</keyword>
<feature type="compositionally biased region" description="Polar residues" evidence="2">
    <location>
        <begin position="450"/>
        <end position="468"/>
    </location>
</feature>
<feature type="compositionally biased region" description="Basic and acidic residues" evidence="2">
    <location>
        <begin position="15"/>
        <end position="26"/>
    </location>
</feature>
<feature type="coiled-coil region" evidence="1">
    <location>
        <begin position="306"/>
        <end position="340"/>
    </location>
</feature>
<dbReference type="AlphaFoldDB" id="A0A8H7QPI0"/>
<name>A0A8H7QPI0_9FUNG</name>
<feature type="compositionally biased region" description="Polar residues" evidence="2">
    <location>
        <begin position="1"/>
        <end position="10"/>
    </location>
</feature>
<feature type="coiled-coil region" evidence="1">
    <location>
        <begin position="61"/>
        <end position="95"/>
    </location>
</feature>
<proteinExistence type="predicted"/>
<feature type="region of interest" description="Disordered" evidence="2">
    <location>
        <begin position="420"/>
        <end position="474"/>
    </location>
</feature>
<evidence type="ECO:0000313" key="3">
    <source>
        <dbReference type="EMBL" id="KAG2196039.1"/>
    </source>
</evidence>
<evidence type="ECO:0000256" key="2">
    <source>
        <dbReference type="SAM" id="MobiDB-lite"/>
    </source>
</evidence>
<organism evidence="3 4">
    <name type="scientific">Mucor saturninus</name>
    <dbReference type="NCBI Taxonomy" id="64648"/>
    <lineage>
        <taxon>Eukaryota</taxon>
        <taxon>Fungi</taxon>
        <taxon>Fungi incertae sedis</taxon>
        <taxon>Mucoromycota</taxon>
        <taxon>Mucoromycotina</taxon>
        <taxon>Mucoromycetes</taxon>
        <taxon>Mucorales</taxon>
        <taxon>Mucorineae</taxon>
        <taxon>Mucoraceae</taxon>
        <taxon>Mucor</taxon>
    </lineage>
</organism>